<dbReference type="Proteomes" id="UP001157418">
    <property type="component" value="Unassembled WGS sequence"/>
</dbReference>
<keyword evidence="3 7" id="KW-0812">Transmembrane</keyword>
<evidence type="ECO:0000256" key="6">
    <source>
        <dbReference type="ARBA" id="ARBA00023136"/>
    </source>
</evidence>
<protein>
    <recommendedName>
        <fullName evidence="10">Stress-associated endoplasmic reticulum protein</fullName>
    </recommendedName>
</protein>
<evidence type="ECO:0000256" key="5">
    <source>
        <dbReference type="ARBA" id="ARBA00022989"/>
    </source>
</evidence>
<dbReference type="EMBL" id="CAKMRJ010002894">
    <property type="protein sequence ID" value="CAH1429573.1"/>
    <property type="molecule type" value="Genomic_DNA"/>
</dbReference>
<keyword evidence="6 7" id="KW-0472">Membrane</keyword>
<comment type="caution">
    <text evidence="8">The sequence shown here is derived from an EMBL/GenBank/DDBJ whole genome shotgun (WGS) entry which is preliminary data.</text>
</comment>
<dbReference type="GO" id="GO:0030968">
    <property type="term" value="P:endoplasmic reticulum unfolded protein response"/>
    <property type="evidence" value="ECO:0007669"/>
    <property type="project" value="TreeGrafter"/>
</dbReference>
<dbReference type="GO" id="GO:0005789">
    <property type="term" value="C:endoplasmic reticulum membrane"/>
    <property type="evidence" value="ECO:0007669"/>
    <property type="project" value="UniProtKB-SubCell"/>
</dbReference>
<evidence type="ECO:0000313" key="8">
    <source>
        <dbReference type="EMBL" id="CAH1429573.1"/>
    </source>
</evidence>
<dbReference type="PANTHER" id="PTHR15601">
    <property type="entry name" value="STRESS ASSOCIATED ENDOPLASMIC RETICULUM PROTEIN SERP1/RAMP4"/>
    <property type="match status" value="1"/>
</dbReference>
<dbReference type="AlphaFoldDB" id="A0AAU9MY27"/>
<feature type="transmembrane region" description="Helical" evidence="7">
    <location>
        <begin position="114"/>
        <end position="137"/>
    </location>
</feature>
<evidence type="ECO:0000256" key="3">
    <source>
        <dbReference type="ARBA" id="ARBA00022692"/>
    </source>
</evidence>
<reference evidence="8 9" key="1">
    <citation type="submission" date="2022-01" db="EMBL/GenBank/DDBJ databases">
        <authorList>
            <person name="Xiong W."/>
            <person name="Schranz E."/>
        </authorList>
    </citation>
    <scope>NUCLEOTIDE SEQUENCE [LARGE SCALE GENOMIC DNA]</scope>
</reference>
<sequence>MVNFQESSVDYRLLDDVGIYTPIVNVCSLIWFQIVGMAWDKFPHIKGPQNPPRFLLSPSPSPQLLFRAAHFFFINSATMTTSKRVAEKKVAKFEKNITKRGLGPMASKKMKTELYVLAFFVVVVVGSFIFQIVRLALTG</sequence>
<dbReference type="InterPro" id="IPR010580">
    <property type="entry name" value="ER_stress-assoc"/>
</dbReference>
<accession>A0AAU9MY27</accession>
<keyword evidence="4" id="KW-0256">Endoplasmic reticulum</keyword>
<name>A0AAU9MY27_9ASTR</name>
<feature type="transmembrane region" description="Helical" evidence="7">
    <location>
        <begin position="20"/>
        <end position="39"/>
    </location>
</feature>
<evidence type="ECO:0000256" key="4">
    <source>
        <dbReference type="ARBA" id="ARBA00022824"/>
    </source>
</evidence>
<dbReference type="Pfam" id="PF06624">
    <property type="entry name" value="RAMP4"/>
    <property type="match status" value="1"/>
</dbReference>
<evidence type="ECO:0008006" key="10">
    <source>
        <dbReference type="Google" id="ProtNLM"/>
    </source>
</evidence>
<organism evidence="8 9">
    <name type="scientific">Lactuca virosa</name>
    <dbReference type="NCBI Taxonomy" id="75947"/>
    <lineage>
        <taxon>Eukaryota</taxon>
        <taxon>Viridiplantae</taxon>
        <taxon>Streptophyta</taxon>
        <taxon>Embryophyta</taxon>
        <taxon>Tracheophyta</taxon>
        <taxon>Spermatophyta</taxon>
        <taxon>Magnoliopsida</taxon>
        <taxon>eudicotyledons</taxon>
        <taxon>Gunneridae</taxon>
        <taxon>Pentapetalae</taxon>
        <taxon>asterids</taxon>
        <taxon>campanulids</taxon>
        <taxon>Asterales</taxon>
        <taxon>Asteraceae</taxon>
        <taxon>Cichorioideae</taxon>
        <taxon>Cichorieae</taxon>
        <taxon>Lactucinae</taxon>
        <taxon>Lactuca</taxon>
    </lineage>
</organism>
<proteinExistence type="inferred from homology"/>
<gene>
    <name evidence="8" type="ORF">LVIROSA_LOCUS16425</name>
</gene>
<keyword evidence="5 7" id="KW-1133">Transmembrane helix</keyword>
<keyword evidence="9" id="KW-1185">Reference proteome</keyword>
<evidence type="ECO:0000313" key="9">
    <source>
        <dbReference type="Proteomes" id="UP001157418"/>
    </source>
</evidence>
<dbReference type="PANTHER" id="PTHR15601:SF0">
    <property type="entry name" value="GEO09675P1"/>
    <property type="match status" value="1"/>
</dbReference>
<comment type="subcellular location">
    <subcellularLocation>
        <location evidence="1">Endoplasmic reticulum membrane</location>
        <topology evidence="1">Single-pass membrane protein</topology>
    </subcellularLocation>
</comment>
<evidence type="ECO:0000256" key="2">
    <source>
        <dbReference type="ARBA" id="ARBA00005500"/>
    </source>
</evidence>
<evidence type="ECO:0000256" key="7">
    <source>
        <dbReference type="SAM" id="Phobius"/>
    </source>
</evidence>
<comment type="similarity">
    <text evidence="2">Belongs to the RAMP4 family.</text>
</comment>
<evidence type="ECO:0000256" key="1">
    <source>
        <dbReference type="ARBA" id="ARBA00004389"/>
    </source>
</evidence>